<gene>
    <name evidence="1" type="ORF">M9Y10_021679</name>
</gene>
<dbReference type="Proteomes" id="UP001470230">
    <property type="component" value="Unassembled WGS sequence"/>
</dbReference>
<keyword evidence="2" id="KW-1185">Reference proteome</keyword>
<comment type="caution">
    <text evidence="1">The sequence shown here is derived from an EMBL/GenBank/DDBJ whole genome shotgun (WGS) entry which is preliminary data.</text>
</comment>
<evidence type="ECO:0008006" key="3">
    <source>
        <dbReference type="Google" id="ProtNLM"/>
    </source>
</evidence>
<name>A0ABR2KQR3_9EUKA</name>
<proteinExistence type="predicted"/>
<dbReference type="SUPFAM" id="SSF52047">
    <property type="entry name" value="RNI-like"/>
    <property type="match status" value="1"/>
</dbReference>
<evidence type="ECO:0000313" key="2">
    <source>
        <dbReference type="Proteomes" id="UP001470230"/>
    </source>
</evidence>
<dbReference type="EMBL" id="JAPFFF010000003">
    <property type="protein sequence ID" value="KAK8893262.1"/>
    <property type="molecule type" value="Genomic_DNA"/>
</dbReference>
<dbReference type="InterPro" id="IPR032675">
    <property type="entry name" value="LRR_dom_sf"/>
</dbReference>
<reference evidence="1 2" key="1">
    <citation type="submission" date="2024-04" db="EMBL/GenBank/DDBJ databases">
        <title>Tritrichomonas musculus Genome.</title>
        <authorList>
            <person name="Alves-Ferreira E."/>
            <person name="Grigg M."/>
            <person name="Lorenzi H."/>
            <person name="Galac M."/>
        </authorList>
    </citation>
    <scope>NUCLEOTIDE SEQUENCE [LARGE SCALE GENOMIC DNA]</scope>
    <source>
        <strain evidence="1 2">EAF2021</strain>
    </source>
</reference>
<accession>A0ABR2KQR3</accession>
<evidence type="ECO:0000313" key="1">
    <source>
        <dbReference type="EMBL" id="KAK8893262.1"/>
    </source>
</evidence>
<dbReference type="Gene3D" id="3.80.10.10">
    <property type="entry name" value="Ribonuclease Inhibitor"/>
    <property type="match status" value="1"/>
</dbReference>
<organism evidence="1 2">
    <name type="scientific">Tritrichomonas musculus</name>
    <dbReference type="NCBI Taxonomy" id="1915356"/>
    <lineage>
        <taxon>Eukaryota</taxon>
        <taxon>Metamonada</taxon>
        <taxon>Parabasalia</taxon>
        <taxon>Tritrichomonadida</taxon>
        <taxon>Tritrichomonadidae</taxon>
        <taxon>Tritrichomonas</taxon>
    </lineage>
</organism>
<protein>
    <recommendedName>
        <fullName evidence="3">Leucine Rich Repeat family protein</fullName>
    </recommendedName>
</protein>
<sequence length="771" mass="88732">MQNIKEQLFNIHPVFRIPSTRIFWADNVLKKNTHNSLQSRYLVIASPGIFLFERKTFPKGLAISRIIPYCDLVLITAKKDETFEFFKAKVTMRLQHQSNAEVVAMAISIRDVLFGDKPRYPKLVFDEPTRKRIENSNFIFETDSLLADRFISLSLETPVKHLIYDQLFEYYEKLKNFPSSFSINAEMLASNLISPLSSAIAYDKEIQSLQLDGINLSSFVEYLKPIVLYNSSIQNLILTSVNFNDNLLGFTQIWDQKTACQINFFSFLHCQLVSTNFITFLSAFPKYKIDVQTLLFISCHIDRTILEKILIAIITSKCFLGLTELYFNDLTDNIPLEPLFCKFFGSPFIKNHKNLKNLSLINCNLKLDKILPTFMLHIKSIRYSNFSGNYCLSDVQIPNFGLLDEIDLSSCSFTSSSLCSFFKCFADSQKHIPSQVSFNELKMSDKDWTDFYNIIATPEFNNSFGQIPNLKMFSWCSNKMNGKQVENFMNFLSEKLPEISELGLSFSIPNNEVDSSLPYLFLYFENHTIRKLDFRGESNSFFGPKMEPLLKSLLDHKTIKMLDITGQRAGPRCYEFLIKMVETCLEELRFDNNLPNDVEVLKNILNKILGSKLNYADWPANDIKECVSKMKLALRSATVTQFKELRKVYKQKYVSPNKLSNAPSLDFSSSSHLLINENNPESDYSNTNIPFYRQRSTSILKSKLKNEGSIKRISTRTQSTNLQFLMTHPKTVDNAIIECFGEEGVRNEPLIKALELLDKESSINSFLSDNK</sequence>